<reference evidence="2 3" key="1">
    <citation type="journal article" date="2018" name="IMA Fungus">
        <title>IMA Genome-F 9: Draft genome sequence of Annulohypoxylon stygium, Aspergillus mulundensis, Berkeleyomyces basicola (syn. Thielaviopsis basicola), Ceratocystis smalleyi, two Cercospora beticola strains, Coleophoma cylindrospora, Fusarium fracticaudum, Phialophora cf. hyalina, and Morchella septimelata.</title>
        <authorList>
            <person name="Wingfield B.D."/>
            <person name="Bills G.F."/>
            <person name="Dong Y."/>
            <person name="Huang W."/>
            <person name="Nel W.J."/>
            <person name="Swalarsk-Parry B.S."/>
            <person name="Vaghefi N."/>
            <person name="Wilken P.M."/>
            <person name="An Z."/>
            <person name="de Beer Z.W."/>
            <person name="De Vos L."/>
            <person name="Chen L."/>
            <person name="Duong T.A."/>
            <person name="Gao Y."/>
            <person name="Hammerbacher A."/>
            <person name="Kikkert J.R."/>
            <person name="Li Y."/>
            <person name="Li H."/>
            <person name="Li K."/>
            <person name="Li Q."/>
            <person name="Liu X."/>
            <person name="Ma X."/>
            <person name="Naidoo K."/>
            <person name="Pethybridge S.J."/>
            <person name="Sun J."/>
            <person name="Steenkamp E.T."/>
            <person name="van der Nest M.A."/>
            <person name="van Wyk S."/>
            <person name="Wingfield M.J."/>
            <person name="Xiong C."/>
            <person name="Yue Q."/>
            <person name="Zhang X."/>
        </authorList>
    </citation>
    <scope>NUCLEOTIDE SEQUENCE [LARGE SCALE GENOMIC DNA]</scope>
    <source>
        <strain evidence="2 3">BP 5553</strain>
    </source>
</reference>
<keyword evidence="1" id="KW-0472">Membrane</keyword>
<evidence type="ECO:0000313" key="3">
    <source>
        <dbReference type="Proteomes" id="UP000254866"/>
    </source>
</evidence>
<keyword evidence="1" id="KW-1133">Transmembrane helix</keyword>
<evidence type="ECO:0000313" key="2">
    <source>
        <dbReference type="EMBL" id="RDL37395.1"/>
    </source>
</evidence>
<feature type="transmembrane region" description="Helical" evidence="1">
    <location>
        <begin position="67"/>
        <end position="88"/>
    </location>
</feature>
<accession>A0A370TPE9</accession>
<dbReference type="OrthoDB" id="3553538at2759"/>
<dbReference type="GeneID" id="43597677"/>
<dbReference type="EMBL" id="NPIC01000003">
    <property type="protein sequence ID" value="RDL37395.1"/>
    <property type="molecule type" value="Genomic_DNA"/>
</dbReference>
<sequence>MATPVKEAPLSGIRHDNVPVKYDPRWYRTARFWKRISVAGSILLSVASLILAAYASLRPENKQVLRAIAVSGIIVNSISVALSALTSLDWKFESTNDRQFAEQLCKIVHIHEGDQIVITRKGLESMAPGP</sequence>
<dbReference type="Proteomes" id="UP000254866">
    <property type="component" value="Unassembled WGS sequence"/>
</dbReference>
<proteinExistence type="predicted"/>
<keyword evidence="3" id="KW-1185">Reference proteome</keyword>
<feature type="transmembrane region" description="Helical" evidence="1">
    <location>
        <begin position="36"/>
        <end position="55"/>
    </location>
</feature>
<comment type="caution">
    <text evidence="2">The sequence shown here is derived from an EMBL/GenBank/DDBJ whole genome shotgun (WGS) entry which is preliminary data.</text>
</comment>
<gene>
    <name evidence="2" type="ORF">BP5553_04828</name>
</gene>
<dbReference type="RefSeq" id="XP_031870051.1">
    <property type="nucleotide sequence ID" value="XM_032013451.1"/>
</dbReference>
<keyword evidence="1" id="KW-0812">Transmembrane</keyword>
<dbReference type="AlphaFoldDB" id="A0A370TPE9"/>
<evidence type="ECO:0000256" key="1">
    <source>
        <dbReference type="SAM" id="Phobius"/>
    </source>
</evidence>
<organism evidence="2 3">
    <name type="scientific">Venustampulla echinocandica</name>
    <dbReference type="NCBI Taxonomy" id="2656787"/>
    <lineage>
        <taxon>Eukaryota</taxon>
        <taxon>Fungi</taxon>
        <taxon>Dikarya</taxon>
        <taxon>Ascomycota</taxon>
        <taxon>Pezizomycotina</taxon>
        <taxon>Leotiomycetes</taxon>
        <taxon>Helotiales</taxon>
        <taxon>Pleuroascaceae</taxon>
        <taxon>Venustampulla</taxon>
    </lineage>
</organism>
<name>A0A370TPE9_9HELO</name>
<protein>
    <submittedName>
        <fullName evidence="2">Uncharacterized protein</fullName>
    </submittedName>
</protein>